<evidence type="ECO:0000256" key="6">
    <source>
        <dbReference type="ARBA" id="ARBA00022989"/>
    </source>
</evidence>
<proteinExistence type="inferred from homology"/>
<comment type="pathway">
    <text evidence="8">Cell wall biogenesis; peptidoglycan biosynthesis.</text>
</comment>
<dbReference type="GO" id="GO:0009252">
    <property type="term" value="P:peptidoglycan biosynthetic process"/>
    <property type="evidence" value="ECO:0007669"/>
    <property type="project" value="UniProtKB-UniRule"/>
</dbReference>
<comment type="caution">
    <text evidence="10">The sequence shown here is derived from an EMBL/GenBank/DDBJ whole genome shotgun (WGS) entry which is preliminary data.</text>
</comment>
<evidence type="ECO:0000256" key="1">
    <source>
        <dbReference type="ARBA" id="ARBA00004651"/>
    </source>
</evidence>
<dbReference type="EMBL" id="PGXC01000002">
    <property type="protein sequence ID" value="PKK91641.1"/>
    <property type="molecule type" value="Genomic_DNA"/>
</dbReference>
<reference evidence="10 11" key="1">
    <citation type="journal article" date="2017" name="ISME J.">
        <title>Potential for microbial H2 and metal transformations associated with novel bacteria and archaea in deep terrestrial subsurface sediments.</title>
        <authorList>
            <person name="Hernsdorf A.W."/>
            <person name="Amano Y."/>
            <person name="Miyakawa K."/>
            <person name="Ise K."/>
            <person name="Suzuki Y."/>
            <person name="Anantharaman K."/>
            <person name="Probst A."/>
            <person name="Burstein D."/>
            <person name="Thomas B.C."/>
            <person name="Banfield J.F."/>
        </authorList>
    </citation>
    <scope>NUCLEOTIDE SEQUENCE [LARGE SCALE GENOMIC DNA]</scope>
    <source>
        <strain evidence="10">HGW-Wallbacteria-1</strain>
    </source>
</reference>
<evidence type="ECO:0000256" key="9">
    <source>
        <dbReference type="PIRNR" id="PIRNR002869"/>
    </source>
</evidence>
<dbReference type="PANTHER" id="PTHR47019">
    <property type="entry name" value="LIPID II FLIPPASE MURJ"/>
    <property type="match status" value="1"/>
</dbReference>
<dbReference type="NCBIfam" id="TIGR01695">
    <property type="entry name" value="murJ_mviN"/>
    <property type="match status" value="1"/>
</dbReference>
<dbReference type="GO" id="GO:0008360">
    <property type="term" value="P:regulation of cell shape"/>
    <property type="evidence" value="ECO:0007669"/>
    <property type="project" value="UniProtKB-UniRule"/>
</dbReference>
<dbReference type="GO" id="GO:0034204">
    <property type="term" value="P:lipid translocation"/>
    <property type="evidence" value="ECO:0007669"/>
    <property type="project" value="TreeGrafter"/>
</dbReference>
<dbReference type="HAMAP" id="MF_02078">
    <property type="entry name" value="MurJ_MviN"/>
    <property type="match status" value="1"/>
</dbReference>
<dbReference type="PIRSF" id="PIRSF002869">
    <property type="entry name" value="MviN"/>
    <property type="match status" value="1"/>
</dbReference>
<organism evidence="10 11">
    <name type="scientific">Candidatus Wallbacteria bacterium HGW-Wallbacteria-1</name>
    <dbReference type="NCBI Taxonomy" id="2013854"/>
    <lineage>
        <taxon>Bacteria</taxon>
        <taxon>Candidatus Walliibacteriota</taxon>
    </lineage>
</organism>
<feature type="transmembrane region" description="Helical" evidence="8">
    <location>
        <begin position="129"/>
        <end position="155"/>
    </location>
</feature>
<dbReference type="Pfam" id="PF03023">
    <property type="entry name" value="MurJ"/>
    <property type="match status" value="1"/>
</dbReference>
<protein>
    <recommendedName>
        <fullName evidence="8">Probable lipid II flippase MurJ</fullName>
    </recommendedName>
</protein>
<evidence type="ECO:0000256" key="5">
    <source>
        <dbReference type="ARBA" id="ARBA00022984"/>
    </source>
</evidence>
<name>A0A2N1PTH9_9BACT</name>
<feature type="transmembrane region" description="Helical" evidence="8">
    <location>
        <begin position="91"/>
        <end position="109"/>
    </location>
</feature>
<dbReference type="InterPro" id="IPR051050">
    <property type="entry name" value="Lipid_II_flippase_MurJ/MviN"/>
</dbReference>
<keyword evidence="5 8" id="KW-0573">Peptidoglycan synthesis</keyword>
<feature type="transmembrane region" description="Helical" evidence="8">
    <location>
        <begin position="453"/>
        <end position="472"/>
    </location>
</feature>
<sequence>MSENQSAARSAKAISIATMVSRILGFARDMLMAKLFGATMFADAFLVAFRIPNLLRRLFGEGALNSSFVPVFIRASRESEEEAQRFTSNTFNILALTLLLITALGIVFADPLVRVMTFSFNAGTTDEKLNLAISLTRIMFPYVFFICLAALAMGFLNSKRHFLIPALSPVMLNLSMILFLFLGPLLAGKNGISLQSWTTGLAWSVIAGGLLQFALHLPPMFSRGFRFRALLDFTDRRVHQVMALMGPAAFGMAVSQINILVDTMLAWLLGDGAVSALYYSNRLMQLPLAVFGIAIATAFMPTFSTHAANGKKTELAESVNYALRTVMFITLPATAGLIVAGKPIIRFLFERGRFTATATEWTSEALICYSLGLFFFAGVNITVKAFYSLEKPGVPVKIGALCMLTNVILNLVLMVHMRQSGLALATSISGMLNLALLLLALRKQLGSVNPMKNIIATARITGATALMTWAVWAAQKFLETQTAHPALSSPGSLVLFSIITGILAYPCLARLMGCPELNEFMQILSRRARAAATIPSSDSEVSKGETGS</sequence>
<feature type="transmembrane region" description="Helical" evidence="8">
    <location>
        <begin position="492"/>
        <end position="512"/>
    </location>
</feature>
<keyword evidence="3 8" id="KW-0812">Transmembrane</keyword>
<dbReference type="CDD" id="cd13123">
    <property type="entry name" value="MATE_MurJ_like"/>
    <property type="match status" value="1"/>
</dbReference>
<evidence type="ECO:0000256" key="8">
    <source>
        <dbReference type="HAMAP-Rule" id="MF_02078"/>
    </source>
</evidence>
<evidence type="ECO:0000256" key="3">
    <source>
        <dbReference type="ARBA" id="ARBA00022692"/>
    </source>
</evidence>
<dbReference type="InterPro" id="IPR004268">
    <property type="entry name" value="MurJ"/>
</dbReference>
<feature type="transmembrane region" description="Helical" evidence="8">
    <location>
        <begin position="321"/>
        <end position="341"/>
    </location>
</feature>
<comment type="function">
    <text evidence="8 9">Involved in peptidoglycan biosynthesis. Transports lipid-linked peptidoglycan precursors from the inner to the outer leaflet of the cytoplasmic membrane.</text>
</comment>
<evidence type="ECO:0000256" key="7">
    <source>
        <dbReference type="ARBA" id="ARBA00023136"/>
    </source>
</evidence>
<keyword evidence="4 8" id="KW-0133">Cell shape</keyword>
<comment type="similarity">
    <text evidence="8 9">Belongs to the MurJ/MviN family.</text>
</comment>
<evidence type="ECO:0000313" key="10">
    <source>
        <dbReference type="EMBL" id="PKK91641.1"/>
    </source>
</evidence>
<gene>
    <name evidence="10" type="primary">mviN</name>
    <name evidence="8" type="synonym">murJ</name>
    <name evidence="10" type="ORF">CVV64_02955</name>
</gene>
<dbReference type="UniPathway" id="UPA00219"/>
<keyword evidence="6 8" id="KW-1133">Transmembrane helix</keyword>
<feature type="transmembrane region" description="Helical" evidence="8">
    <location>
        <begin position="162"/>
        <end position="181"/>
    </location>
</feature>
<dbReference type="GO" id="GO:0071555">
    <property type="term" value="P:cell wall organization"/>
    <property type="evidence" value="ECO:0007669"/>
    <property type="project" value="UniProtKB-UniRule"/>
</dbReference>
<dbReference type="PANTHER" id="PTHR47019:SF1">
    <property type="entry name" value="LIPID II FLIPPASE MURJ"/>
    <property type="match status" value="1"/>
</dbReference>
<dbReference type="PRINTS" id="PR01806">
    <property type="entry name" value="VIRFACTRMVIN"/>
</dbReference>
<keyword evidence="7 8" id="KW-0472">Membrane</keyword>
<keyword evidence="8 9" id="KW-0961">Cell wall biogenesis/degradation</keyword>
<evidence type="ECO:0000313" key="11">
    <source>
        <dbReference type="Proteomes" id="UP000233256"/>
    </source>
</evidence>
<dbReference type="GO" id="GO:0015648">
    <property type="term" value="F:lipid-linked peptidoglycan transporter activity"/>
    <property type="evidence" value="ECO:0007669"/>
    <property type="project" value="UniProtKB-UniRule"/>
</dbReference>
<keyword evidence="8 9" id="KW-0813">Transport</keyword>
<feature type="transmembrane region" description="Helical" evidence="8">
    <location>
        <begin position="421"/>
        <end position="441"/>
    </location>
</feature>
<accession>A0A2N1PTH9</accession>
<dbReference type="Proteomes" id="UP000233256">
    <property type="component" value="Unassembled WGS sequence"/>
</dbReference>
<dbReference type="GO" id="GO:0005886">
    <property type="term" value="C:plasma membrane"/>
    <property type="evidence" value="ECO:0007669"/>
    <property type="project" value="UniProtKB-SubCell"/>
</dbReference>
<evidence type="ECO:0000256" key="2">
    <source>
        <dbReference type="ARBA" id="ARBA00022475"/>
    </source>
</evidence>
<feature type="transmembrane region" description="Helical" evidence="8">
    <location>
        <begin position="288"/>
        <end position="309"/>
    </location>
</feature>
<feature type="transmembrane region" description="Helical" evidence="8">
    <location>
        <begin position="394"/>
        <end position="415"/>
    </location>
</feature>
<dbReference type="AlphaFoldDB" id="A0A2N1PTH9"/>
<feature type="transmembrane region" description="Helical" evidence="8">
    <location>
        <begin position="201"/>
        <end position="221"/>
    </location>
</feature>
<evidence type="ECO:0000256" key="4">
    <source>
        <dbReference type="ARBA" id="ARBA00022960"/>
    </source>
</evidence>
<feature type="transmembrane region" description="Helical" evidence="8">
    <location>
        <begin position="361"/>
        <end position="382"/>
    </location>
</feature>
<comment type="subcellular location">
    <subcellularLocation>
        <location evidence="1 8">Cell membrane</location>
        <topology evidence="1 8">Multi-pass membrane protein</topology>
    </subcellularLocation>
</comment>
<feature type="transmembrane region" description="Helical" evidence="8">
    <location>
        <begin position="241"/>
        <end position="268"/>
    </location>
</feature>
<keyword evidence="2 8" id="KW-1003">Cell membrane</keyword>